<dbReference type="Gene3D" id="3.30.1590.10">
    <property type="entry name" value="Maltooligosyl trehalose synthase, domain 2"/>
    <property type="match status" value="1"/>
</dbReference>
<evidence type="ECO:0000256" key="7">
    <source>
        <dbReference type="ARBA" id="ARBA00023277"/>
    </source>
</evidence>
<dbReference type="Pfam" id="PF00128">
    <property type="entry name" value="Alpha-amylase"/>
    <property type="match status" value="1"/>
</dbReference>
<dbReference type="SMART" id="SM00642">
    <property type="entry name" value="Aamy"/>
    <property type="match status" value="1"/>
</dbReference>
<proteinExistence type="inferred from homology"/>
<evidence type="ECO:0000256" key="2">
    <source>
        <dbReference type="ARBA" id="ARBA00005684"/>
    </source>
</evidence>
<dbReference type="EC" id="2.4.1.25" evidence="3 10"/>
<dbReference type="InterPro" id="IPR012767">
    <property type="entry name" value="Trehalose_TreY"/>
</dbReference>
<gene>
    <name evidence="12" type="ORF">QE382_002954</name>
</gene>
<dbReference type="NCBIfam" id="TIGR00217">
    <property type="entry name" value="malQ"/>
    <property type="match status" value="1"/>
</dbReference>
<keyword evidence="13" id="KW-1185">Reference proteome</keyword>
<sequence length="1400" mass="162357">MHTVKKVSINTPHTTYRIQFHKDFNFSDFKSVIPYLRDLGIDTIYASPIFQSTPGSIHGYDGVNFNQINSELGNLEDLKSIKDLLKKYQIKWLQDIVPNHMAFHPTNEWLMNVLEFGQSSKFSGFFDTCYSSGLFEKGKLMVPILADNLDEAISKNEIIIIFLDNSLRLSYKGNHYPISPESYSVILKDYLQATQSNFEGILTQISAIQADGNHEEWKLLRAQIFNNLTKRKLKQILDQFNSNLNDVDKLVNAQHYELCPWWITNERINFRRFFTVNELICLNVQDDNVFNESHKLIKTLVKEGLIDGLRIDHIDGLYNPTAYLYNLRNSVGSTTYIVAEKILEHGEVLPHEWPIQGTTGYDFLSMCNNVFTSKSGKKILDKYYTKLVGKNSSIAEQQYLKKSAILNKHMQGELGNLTKLLSSLLRMNSKVSKRHLKDILKSFLASFPIYRVYDDHFPMSASTYKLFLSIFEKLTNMPELDQTLVNQFKNLFEQAQVNYQPKTQSDLLEFLMRCMQLTGPVMAKGVEDTLMFTYNRFIGHNEVGDHPGNWGVSKKEFHEMMQERQINWPLSMNASSTHDTKRGEDARSRLLVLTAMAQRWIKEVKIWHDVVRSEYPTDLPHPNDEYFIYQSLVASFPMEESDSDSSLAFEKRFLDYLVKYLREGKEHSSWESPNVDYETSVQQFASFLLDKDRPFFTSFYQFLELVADFGVINSLTQQILKFACPGVPDIYQGSELWNHSFVDPDNRRPVDYKRRKKILSAIKNGDKKIIIQDLWKYRSDGKIKLWLVRELVKLRKEHRALASDGSYVPLQVTGRFRNNILAFARRSGEEWIVIVVPLHLAEIGNISEFVPGSFDWSDTKVHLSSNHSVVWKHILTGVQGEGMDIALNTIFSDLPMAIISYTDCPPQRSSGILMHVSSIPSPFGIGDLGAEARRFVKQLYRSGQSWWQVLPLGPTDATQFHSPYSTLSSRAGNPLFIDLRDLIKLGLIQKDEIKHLKSKASPTINFAEVVLAKYQLLEHAYNRLPAHKEFEFSDFIDRESKWLNDYALFKVLKNKNGNKPWYEWPKHYKHRESAALTNFADEFRDELQQEKWFQFLFFKQWNGLRKYARDYGIRLIGDIPFYVAYDSADVWVNPHYFSLGPEGDMKYVAGVPPDYFNAEGQLWGMPTFNWESLQHDGYQWWIDRLAHNCSLFDILRLDHFRAFSSYWEVPIQENSAKNGKWLAGPGEALFEQVKINLENMPFIVEDLGDVDAAVYDLRDRFKFPGMAVLQFAFGEDMSRSPHIPHQYRRNSVAYTGTHDNNTTFSWYNQDLSLSSKINMKNYFGKIVNSEHVNDVLIRSIYASVADKVIVPMQDILNLDGSCRMNRPASTAGNWLWRMQKRAFTSRVQDKLLNYNRLYNR</sequence>
<evidence type="ECO:0000256" key="5">
    <source>
        <dbReference type="ARBA" id="ARBA00022676"/>
    </source>
</evidence>
<reference evidence="12 13" key="1">
    <citation type="submission" date="2023-07" db="EMBL/GenBank/DDBJ databases">
        <title>Functional and genomic diversity of the sorghum phyllosphere microbiome.</title>
        <authorList>
            <person name="Shade A."/>
        </authorList>
    </citation>
    <scope>NUCLEOTIDE SEQUENCE [LARGE SCALE GENOMIC DNA]</scope>
    <source>
        <strain evidence="12 13">SORGH_AS_0892</strain>
    </source>
</reference>
<feature type="domain" description="Glycosyl hydrolase family 13 catalytic" evidence="11">
    <location>
        <begin position="13"/>
        <end position="763"/>
    </location>
</feature>
<dbReference type="InterPro" id="IPR017853">
    <property type="entry name" value="GH"/>
</dbReference>
<evidence type="ECO:0000256" key="10">
    <source>
        <dbReference type="RuleBase" id="RU361207"/>
    </source>
</evidence>
<comment type="similarity">
    <text evidence="2 10">Belongs to the disproportionating enzyme family.</text>
</comment>
<keyword evidence="7 10" id="KW-0119">Carbohydrate metabolism</keyword>
<evidence type="ECO:0000256" key="4">
    <source>
        <dbReference type="ARBA" id="ARBA00020295"/>
    </source>
</evidence>
<evidence type="ECO:0000256" key="8">
    <source>
        <dbReference type="ARBA" id="ARBA00031423"/>
    </source>
</evidence>
<dbReference type="RefSeq" id="WP_307186522.1">
    <property type="nucleotide sequence ID" value="NZ_JAUTBA010000001.1"/>
</dbReference>
<evidence type="ECO:0000259" key="11">
    <source>
        <dbReference type="SMART" id="SM00642"/>
    </source>
</evidence>
<evidence type="ECO:0000256" key="3">
    <source>
        <dbReference type="ARBA" id="ARBA00012560"/>
    </source>
</evidence>
<evidence type="ECO:0000313" key="12">
    <source>
        <dbReference type="EMBL" id="MDQ1150970.1"/>
    </source>
</evidence>
<evidence type="ECO:0000256" key="9">
    <source>
        <dbReference type="ARBA" id="ARBA00031501"/>
    </source>
</evidence>
<evidence type="ECO:0000256" key="6">
    <source>
        <dbReference type="ARBA" id="ARBA00022679"/>
    </source>
</evidence>
<dbReference type="Pfam" id="PF02446">
    <property type="entry name" value="Glyco_hydro_77"/>
    <property type="match status" value="1"/>
</dbReference>
<dbReference type="Gene3D" id="3.20.20.80">
    <property type="entry name" value="Glycosidases"/>
    <property type="match status" value="4"/>
</dbReference>
<dbReference type="NCBIfam" id="NF011080">
    <property type="entry name" value="PRK14508.1-3"/>
    <property type="match status" value="1"/>
</dbReference>
<keyword evidence="5 10" id="KW-0328">Glycosyltransferase</keyword>
<dbReference type="PANTHER" id="PTHR32438">
    <property type="entry name" value="4-ALPHA-GLUCANOTRANSFERASE DPE1, CHLOROPLASTIC/AMYLOPLASTIC"/>
    <property type="match status" value="1"/>
</dbReference>
<dbReference type="EMBL" id="JAUTBA010000001">
    <property type="protein sequence ID" value="MDQ1150970.1"/>
    <property type="molecule type" value="Genomic_DNA"/>
</dbReference>
<name>A0ABU0U7R4_9SPHI</name>
<dbReference type="PANTHER" id="PTHR32438:SF5">
    <property type="entry name" value="4-ALPHA-GLUCANOTRANSFERASE DPE1, CHLOROPLASTIC_AMYLOPLASTIC"/>
    <property type="match status" value="1"/>
</dbReference>
<protein>
    <recommendedName>
        <fullName evidence="4 10">4-alpha-glucanotransferase</fullName>
        <ecNumber evidence="3 10">2.4.1.25</ecNumber>
    </recommendedName>
    <alternativeName>
        <fullName evidence="8 10">Amylomaltase</fullName>
    </alternativeName>
    <alternativeName>
        <fullName evidence="9 10">Disproportionating enzyme</fullName>
    </alternativeName>
</protein>
<evidence type="ECO:0000256" key="1">
    <source>
        <dbReference type="ARBA" id="ARBA00000439"/>
    </source>
</evidence>
<dbReference type="InterPro" id="IPR003385">
    <property type="entry name" value="Glyco_hydro_77"/>
</dbReference>
<dbReference type="CDD" id="cd11336">
    <property type="entry name" value="AmyAc_MTSase"/>
    <property type="match status" value="1"/>
</dbReference>
<keyword evidence="6 10" id="KW-0808">Transferase</keyword>
<comment type="catalytic activity">
    <reaction evidence="1 10">
        <text>Transfers a segment of a (1-&gt;4)-alpha-D-glucan to a new position in an acceptor, which may be glucose or a (1-&gt;4)-alpha-D-glucan.</text>
        <dbReference type="EC" id="2.4.1.25"/>
    </reaction>
</comment>
<evidence type="ECO:0000313" key="13">
    <source>
        <dbReference type="Proteomes" id="UP001244640"/>
    </source>
</evidence>
<accession>A0ABU0U7R4</accession>
<comment type="caution">
    <text evidence="12">The sequence shown here is derived from an EMBL/GenBank/DDBJ whole genome shotgun (WGS) entry which is preliminary data.</text>
</comment>
<dbReference type="SUPFAM" id="SSF51445">
    <property type="entry name" value="(Trans)glycosidases"/>
    <property type="match status" value="2"/>
</dbReference>
<organism evidence="12 13">
    <name type="scientific">Sphingobacterium zeae</name>
    <dbReference type="NCBI Taxonomy" id="1776859"/>
    <lineage>
        <taxon>Bacteria</taxon>
        <taxon>Pseudomonadati</taxon>
        <taxon>Bacteroidota</taxon>
        <taxon>Sphingobacteriia</taxon>
        <taxon>Sphingobacteriales</taxon>
        <taxon>Sphingobacteriaceae</taxon>
        <taxon>Sphingobacterium</taxon>
    </lineage>
</organism>
<dbReference type="Proteomes" id="UP001244640">
    <property type="component" value="Unassembled WGS sequence"/>
</dbReference>
<dbReference type="InterPro" id="IPR006047">
    <property type="entry name" value="GH13_cat_dom"/>
</dbReference>
<dbReference type="NCBIfam" id="TIGR02401">
    <property type="entry name" value="trehalose_TreY"/>
    <property type="match status" value="1"/>
</dbReference>